<dbReference type="PROSITE" id="PS00178">
    <property type="entry name" value="AA_TRNA_LIGASE_I"/>
    <property type="match status" value="1"/>
</dbReference>
<accession>A0A0P1LH24</accession>
<dbReference type="Gene3D" id="1.10.10.350">
    <property type="match status" value="1"/>
</dbReference>
<dbReference type="FunFam" id="3.40.50.620:FF:000045">
    <property type="entry name" value="Glutamate--tRNA ligase, mitochondrial"/>
    <property type="match status" value="1"/>
</dbReference>
<dbReference type="Gene3D" id="3.40.50.620">
    <property type="entry name" value="HUPs"/>
    <property type="match status" value="1"/>
</dbReference>
<feature type="short sequence motif" description="'HIGH' region" evidence="8">
    <location>
        <begin position="9"/>
        <end position="19"/>
    </location>
</feature>
<evidence type="ECO:0000259" key="9">
    <source>
        <dbReference type="Pfam" id="PF00749"/>
    </source>
</evidence>
<proteinExistence type="inferred from homology"/>
<dbReference type="GO" id="GO:0000049">
    <property type="term" value="F:tRNA binding"/>
    <property type="evidence" value="ECO:0007669"/>
    <property type="project" value="InterPro"/>
</dbReference>
<dbReference type="Proteomes" id="UP000182011">
    <property type="component" value="Unassembled WGS sequence"/>
</dbReference>
<dbReference type="EMBL" id="CZVI01000013">
    <property type="protein sequence ID" value="CUS87500.1"/>
    <property type="molecule type" value="Genomic_DNA"/>
</dbReference>
<dbReference type="InterPro" id="IPR014729">
    <property type="entry name" value="Rossmann-like_a/b/a_fold"/>
</dbReference>
<accession>A0A0P1MEP5</accession>
<dbReference type="Pfam" id="PF00749">
    <property type="entry name" value="tRNA-synt_1c"/>
    <property type="match status" value="1"/>
</dbReference>
<accession>A0A0P1MKQ2</accession>
<comment type="catalytic activity">
    <reaction evidence="8">
        <text>tRNA(Glu) + L-glutamate + ATP = L-glutamyl-tRNA(Glu) + AMP + diphosphate</text>
        <dbReference type="Rhea" id="RHEA:23540"/>
        <dbReference type="Rhea" id="RHEA-COMP:9663"/>
        <dbReference type="Rhea" id="RHEA-COMP:9680"/>
        <dbReference type="ChEBI" id="CHEBI:29985"/>
        <dbReference type="ChEBI" id="CHEBI:30616"/>
        <dbReference type="ChEBI" id="CHEBI:33019"/>
        <dbReference type="ChEBI" id="CHEBI:78442"/>
        <dbReference type="ChEBI" id="CHEBI:78520"/>
        <dbReference type="ChEBI" id="CHEBI:456215"/>
        <dbReference type="EC" id="6.1.1.17"/>
    </reaction>
</comment>
<keyword evidence="3 8" id="KW-0436">Ligase</keyword>
<reference evidence="11 14" key="1">
    <citation type="submission" date="2015-11" db="EMBL/GenBank/DDBJ databases">
        <authorList>
            <person name="Varghese N."/>
        </authorList>
    </citation>
    <scope>NUCLEOTIDE SEQUENCE [LARGE SCALE GENOMIC DNA]</scope>
    <source>
        <strain evidence="11 14">JGI-8</strain>
    </source>
</reference>
<evidence type="ECO:0000256" key="6">
    <source>
        <dbReference type="ARBA" id="ARBA00022917"/>
    </source>
</evidence>
<keyword evidence="7 8" id="KW-0030">Aminoacyl-tRNA synthetase</keyword>
<dbReference type="HAMAP" id="MF_00022">
    <property type="entry name" value="Glu_tRNA_synth_type1"/>
    <property type="match status" value="1"/>
</dbReference>
<dbReference type="InterPro" id="IPR004527">
    <property type="entry name" value="Glu-tRNA-ligase_bac/mito"/>
</dbReference>
<evidence type="ECO:0000313" key="12">
    <source>
        <dbReference type="EMBL" id="CUU07953.1"/>
    </source>
</evidence>
<dbReference type="InterPro" id="IPR020058">
    <property type="entry name" value="Glu/Gln-tRNA-synth_Ib_cat-dom"/>
</dbReference>
<feature type="domain" description="Glutamyl/glutaminyl-tRNA synthetase class Ib catalytic" evidence="9">
    <location>
        <begin position="3"/>
        <end position="319"/>
    </location>
</feature>
<dbReference type="NCBIfam" id="TIGR00464">
    <property type="entry name" value="gltX_bact"/>
    <property type="match status" value="1"/>
</dbReference>
<dbReference type="PANTHER" id="PTHR43311">
    <property type="entry name" value="GLUTAMATE--TRNA LIGASE"/>
    <property type="match status" value="1"/>
</dbReference>
<feature type="short sequence motif" description="'KMSKS' region" evidence="8">
    <location>
        <begin position="250"/>
        <end position="254"/>
    </location>
</feature>
<evidence type="ECO:0000256" key="8">
    <source>
        <dbReference type="HAMAP-Rule" id="MF_00022"/>
    </source>
</evidence>
<name>A0A0P1M501_9BACT</name>
<dbReference type="InterPro" id="IPR008925">
    <property type="entry name" value="aa_tRNA-synth_I_cd-bd_sf"/>
</dbReference>
<dbReference type="InterPro" id="IPR020752">
    <property type="entry name" value="Glu-tRNA-synth_I_codon-bd_sub1"/>
</dbReference>
<dbReference type="GO" id="GO:0004818">
    <property type="term" value="F:glutamate-tRNA ligase activity"/>
    <property type="evidence" value="ECO:0007669"/>
    <property type="project" value="UniProtKB-UniRule"/>
</dbReference>
<dbReference type="GO" id="GO:0005524">
    <property type="term" value="F:ATP binding"/>
    <property type="evidence" value="ECO:0007669"/>
    <property type="project" value="UniProtKB-UniRule"/>
</dbReference>
<accession>A0A0P1MXV0</accession>
<evidence type="ECO:0000313" key="13">
    <source>
        <dbReference type="Proteomes" id="UP000182011"/>
    </source>
</evidence>
<dbReference type="InterPro" id="IPR000924">
    <property type="entry name" value="Glu/Gln-tRNA-synth"/>
</dbReference>
<dbReference type="EC" id="6.1.1.17" evidence="8"/>
<evidence type="ECO:0000256" key="1">
    <source>
        <dbReference type="ARBA" id="ARBA00007894"/>
    </source>
</evidence>
<accession>A0A0S4NCQ2</accession>
<dbReference type="PRINTS" id="PR00987">
    <property type="entry name" value="TRNASYNTHGLU"/>
</dbReference>
<evidence type="ECO:0000313" key="14">
    <source>
        <dbReference type="Proteomes" id="UP000182200"/>
    </source>
</evidence>
<dbReference type="SUPFAM" id="SSF48163">
    <property type="entry name" value="An anticodon-binding domain of class I aminoacyl-tRNA synthetases"/>
    <property type="match status" value="1"/>
</dbReference>
<reference evidence="12 13" key="2">
    <citation type="submission" date="2015-11" db="EMBL/GenBank/DDBJ databases">
        <authorList>
            <person name="Zhang Y."/>
            <person name="Guo Z."/>
        </authorList>
    </citation>
    <scope>NUCLEOTIDE SEQUENCE [LARGE SCALE GENOMIC DNA]</scope>
    <source>
        <strain evidence="12">JGI-4</strain>
    </source>
</reference>
<evidence type="ECO:0000256" key="7">
    <source>
        <dbReference type="ARBA" id="ARBA00023146"/>
    </source>
</evidence>
<dbReference type="PANTHER" id="PTHR43311:SF2">
    <property type="entry name" value="GLUTAMATE--TRNA LIGASE, MITOCHONDRIAL-RELATED"/>
    <property type="match status" value="1"/>
</dbReference>
<dbReference type="CDD" id="cd00808">
    <property type="entry name" value="GluRS_core"/>
    <property type="match status" value="1"/>
</dbReference>
<keyword evidence="14" id="KW-1185">Reference proteome</keyword>
<evidence type="ECO:0000259" key="10">
    <source>
        <dbReference type="Pfam" id="PF19269"/>
    </source>
</evidence>
<accession>A0A0P1LYV7</accession>
<dbReference type="InterPro" id="IPR001412">
    <property type="entry name" value="aa-tRNA-synth_I_CS"/>
</dbReference>
<comment type="function">
    <text evidence="8">Catalyzes the attachment of glutamate to tRNA(Glu) in a two-step reaction: glutamate is first activated by ATP to form Glu-AMP and then transferred to the acceptor end of tRNA(Glu).</text>
</comment>
<comment type="caution">
    <text evidence="8">Lacks conserved residue(s) required for the propagation of feature annotation.</text>
</comment>
<keyword evidence="6 8" id="KW-0648">Protein biosynthesis</keyword>
<dbReference type="Proteomes" id="UP000182200">
    <property type="component" value="Unassembled WGS sequence"/>
</dbReference>
<dbReference type="InterPro" id="IPR033910">
    <property type="entry name" value="GluRS_core"/>
</dbReference>
<evidence type="ECO:0000313" key="11">
    <source>
        <dbReference type="EMBL" id="CUS87500.1"/>
    </source>
</evidence>
<dbReference type="GO" id="GO:0005737">
    <property type="term" value="C:cytoplasm"/>
    <property type="evidence" value="ECO:0007669"/>
    <property type="project" value="UniProtKB-SubCell"/>
</dbReference>
<evidence type="ECO:0000256" key="4">
    <source>
        <dbReference type="ARBA" id="ARBA00022741"/>
    </source>
</evidence>
<dbReference type="FunFam" id="1.10.10.350:FF:000002">
    <property type="entry name" value="Glutamate--tRNA ligase"/>
    <property type="match status" value="1"/>
</dbReference>
<evidence type="ECO:0000256" key="5">
    <source>
        <dbReference type="ARBA" id="ARBA00022840"/>
    </source>
</evidence>
<comment type="subcellular location">
    <subcellularLocation>
        <location evidence="8">Cytoplasm</location>
    </subcellularLocation>
</comment>
<evidence type="ECO:0000256" key="2">
    <source>
        <dbReference type="ARBA" id="ARBA00022490"/>
    </source>
</evidence>
<dbReference type="STRING" id="1633631.GCA_001442925_01935"/>
<gene>
    <name evidence="8" type="primary">gltX</name>
    <name evidence="12" type="ORF">JGI4_01940</name>
    <name evidence="11" type="ORF">JGI8_01108</name>
</gene>
<evidence type="ECO:0000256" key="3">
    <source>
        <dbReference type="ARBA" id="ARBA00022598"/>
    </source>
</evidence>
<comment type="similarity">
    <text evidence="1 8">Belongs to the class-I aminoacyl-tRNA synthetase family. Glutamate--tRNA ligase type 1 subfamily.</text>
</comment>
<dbReference type="Gene3D" id="1.10.8.70">
    <property type="entry name" value="Glutamate-tRNA synthetase, class I, anticodon-binding domain 1"/>
    <property type="match status" value="1"/>
</dbReference>
<dbReference type="GO" id="GO:0006424">
    <property type="term" value="P:glutamyl-tRNA aminoacylation"/>
    <property type="evidence" value="ECO:0007669"/>
    <property type="project" value="UniProtKB-UniRule"/>
</dbReference>
<dbReference type="InterPro" id="IPR049940">
    <property type="entry name" value="GluQ/Sye"/>
</dbReference>
<dbReference type="InterPro" id="IPR020751">
    <property type="entry name" value="aa-tRNA-synth_I_codon-bd_sub2"/>
</dbReference>
<keyword evidence="2 8" id="KW-0963">Cytoplasm</keyword>
<dbReference type="SUPFAM" id="SSF52374">
    <property type="entry name" value="Nucleotidylyl transferase"/>
    <property type="match status" value="1"/>
</dbReference>
<sequence length="479" mass="55950">MSIRTRFAPSPTGFLHVGGLRTALYNYLFAKKHNGQFILRIEDTDQTRIVPGAIENLIETLHWAGIEFDEGPNKGGPYGPYIQSQRLELYRKHAQELIEKGYAYYCFCSPERLEKMREEQIKLKQQPRYDGTCRRLSQEEVKKKLDEGIPKTIRMKIPEWGELTFHDLIRGDVTINFKTLDDQIILKSDGFPTYHLAVVVDDHYMKISHVIRGEEWLPSTPKHILLYEYLNWKKPQFAHLPLLLNPDRTKLSKRQGDVAVEDYRAKGYLPEAIVNFIALLGWNPGDEREFFKLDELINEFSLERVNKAGAIFDIKKLNWMNSHYIKNSDLDRITQLAIPFLKEKGYDVSNFQKVKIIVEAVRTHLEYLAQIVDYVDIFFTEIVEIENGEAREILKLDTSKTVLEKFIQKLQNLDGEIDREKFKQLMKEIQNETSIKGKNLFMPIRIALTGKTHGPELPLLVEYFGKEKIKQRLEKFISL</sequence>
<keyword evidence="4 8" id="KW-0547">Nucleotide-binding</keyword>
<organism evidence="12 13">
    <name type="scientific">Candidatus Kryptonium thompsonii</name>
    <dbReference type="NCBI Taxonomy" id="1633631"/>
    <lineage>
        <taxon>Bacteria</taxon>
        <taxon>Pseudomonadati</taxon>
        <taxon>Candidatus Kryptoniota</taxon>
        <taxon>Candidatus Kryptonium</taxon>
    </lineage>
</organism>
<comment type="subunit">
    <text evidence="8">Monomer.</text>
</comment>
<dbReference type="Pfam" id="PF19269">
    <property type="entry name" value="Anticodon_2"/>
    <property type="match status" value="1"/>
</dbReference>
<dbReference type="InterPro" id="IPR045462">
    <property type="entry name" value="aa-tRNA-synth_I_cd-bd"/>
</dbReference>
<feature type="binding site" evidence="8">
    <location>
        <position position="253"/>
    </location>
    <ligand>
        <name>ATP</name>
        <dbReference type="ChEBI" id="CHEBI:30616"/>
    </ligand>
</feature>
<dbReference type="AlphaFoldDB" id="A0A0P1M501"/>
<dbReference type="EMBL" id="FAOP01000008">
    <property type="protein sequence ID" value="CUU07953.1"/>
    <property type="molecule type" value="Genomic_DNA"/>
</dbReference>
<keyword evidence="5 8" id="KW-0067">ATP-binding</keyword>
<protein>
    <recommendedName>
        <fullName evidence="8">Glutamate--tRNA ligase</fullName>
        <ecNumber evidence="8">6.1.1.17</ecNumber>
    </recommendedName>
    <alternativeName>
        <fullName evidence="8">Glutamyl-tRNA synthetase</fullName>
        <shortName evidence="8">GluRS</shortName>
    </alternativeName>
</protein>
<feature type="domain" description="Aminoacyl-tRNA synthetase class I anticodon-binding" evidence="10">
    <location>
        <begin position="333"/>
        <end position="477"/>
    </location>
</feature>
<accession>A0A0P1M501</accession>
<dbReference type="GO" id="GO:0008270">
    <property type="term" value="F:zinc ion binding"/>
    <property type="evidence" value="ECO:0007669"/>
    <property type="project" value="InterPro"/>
</dbReference>
<accession>A0A0P1MD85</accession>